<reference evidence="2" key="1">
    <citation type="journal article" date="2021" name="PeerJ">
        <title>Extensive microbial diversity within the chicken gut microbiome revealed by metagenomics and culture.</title>
        <authorList>
            <person name="Gilroy R."/>
            <person name="Ravi A."/>
            <person name="Getino M."/>
            <person name="Pursley I."/>
            <person name="Horton D.L."/>
            <person name="Alikhan N.F."/>
            <person name="Baker D."/>
            <person name="Gharbi K."/>
            <person name="Hall N."/>
            <person name="Watson M."/>
            <person name="Adriaenssens E.M."/>
            <person name="Foster-Nyarko E."/>
            <person name="Jarju S."/>
            <person name="Secka A."/>
            <person name="Antonio M."/>
            <person name="Oren A."/>
            <person name="Chaudhuri R.R."/>
            <person name="La Ragione R."/>
            <person name="Hildebrand F."/>
            <person name="Pallen M.J."/>
        </authorList>
    </citation>
    <scope>NUCLEOTIDE SEQUENCE</scope>
    <source>
        <strain evidence="2">CHK32-1732</strain>
    </source>
</reference>
<evidence type="ECO:0000313" key="3">
    <source>
        <dbReference type="Proteomes" id="UP000824190"/>
    </source>
</evidence>
<protein>
    <submittedName>
        <fullName evidence="2">Winged helix DNA-binding domain-containing protein</fullName>
    </submittedName>
</protein>
<dbReference type="InterPro" id="IPR009351">
    <property type="entry name" value="AlkZ-like"/>
</dbReference>
<dbReference type="EMBL" id="DXGC01000015">
    <property type="protein sequence ID" value="HIW90363.1"/>
    <property type="molecule type" value="Genomic_DNA"/>
</dbReference>
<evidence type="ECO:0000313" key="2">
    <source>
        <dbReference type="EMBL" id="HIW90363.1"/>
    </source>
</evidence>
<keyword evidence="2" id="KW-0238">DNA-binding</keyword>
<dbReference type="AlphaFoldDB" id="A0A9D1RLM7"/>
<dbReference type="Proteomes" id="UP000824190">
    <property type="component" value="Unassembled WGS sequence"/>
</dbReference>
<accession>A0A9D1RLM7</accession>
<sequence>MSTLAALNSSDIRARRLIAQLLAPSAAHPLSPATASLSDVASWMTAVQSQNAAAGRDVLALRSGRDAGSVSAQDLAAADIVRNWSQRGTHHLLPARDVRWITQLCAPRVQRASEKRRGNIGLTDADVDLCRAALSDALADGTTLTRTQCYGIFRGAGVDPDGGRGSHMLRHFGGEGDIIQGVPEGSVETFVLHDAAVAEPAEFKGQDALRELAVRYFRSRGPATVKDFAWWTGLTVTDAKKAAALALESSTEGGTVIEATTEDGRSVLLADWQVDVSPAELADALRPDILLPAFDEYLMGYGDRSDAISPEVTTEVGPTKNGLVHPSLMQDGQVTGRR</sequence>
<feature type="region of interest" description="Disordered" evidence="1">
    <location>
        <begin position="314"/>
        <end position="338"/>
    </location>
</feature>
<name>A0A9D1RLM7_9CORY</name>
<comment type="caution">
    <text evidence="2">The sequence shown here is derived from an EMBL/GenBank/DDBJ whole genome shotgun (WGS) entry which is preliminary data.</text>
</comment>
<dbReference type="GO" id="GO:0003677">
    <property type="term" value="F:DNA binding"/>
    <property type="evidence" value="ECO:0007669"/>
    <property type="project" value="UniProtKB-KW"/>
</dbReference>
<evidence type="ECO:0000256" key="1">
    <source>
        <dbReference type="SAM" id="MobiDB-lite"/>
    </source>
</evidence>
<dbReference type="PANTHER" id="PTHR38479:SF2">
    <property type="entry name" value="WINGED HELIX DNA-BINDING DOMAIN-CONTAINING PROTEIN"/>
    <property type="match status" value="1"/>
</dbReference>
<organism evidence="2 3">
    <name type="scientific">Candidatus Corynebacterium avicola</name>
    <dbReference type="NCBI Taxonomy" id="2838527"/>
    <lineage>
        <taxon>Bacteria</taxon>
        <taxon>Bacillati</taxon>
        <taxon>Actinomycetota</taxon>
        <taxon>Actinomycetes</taxon>
        <taxon>Mycobacteriales</taxon>
        <taxon>Corynebacteriaceae</taxon>
        <taxon>Corynebacterium</taxon>
    </lineage>
</organism>
<proteinExistence type="predicted"/>
<gene>
    <name evidence="2" type="ORF">H9870_01655</name>
</gene>
<dbReference type="PANTHER" id="PTHR38479">
    <property type="entry name" value="LMO0824 PROTEIN"/>
    <property type="match status" value="1"/>
</dbReference>
<dbReference type="Pfam" id="PF06224">
    <property type="entry name" value="AlkZ-like"/>
    <property type="match status" value="1"/>
</dbReference>
<reference evidence="2" key="2">
    <citation type="submission" date="2021-04" db="EMBL/GenBank/DDBJ databases">
        <authorList>
            <person name="Gilroy R."/>
        </authorList>
    </citation>
    <scope>NUCLEOTIDE SEQUENCE</scope>
    <source>
        <strain evidence="2">CHK32-1732</strain>
    </source>
</reference>